<evidence type="ECO:0000256" key="3">
    <source>
        <dbReference type="ARBA" id="ARBA00022723"/>
    </source>
</evidence>
<sequence length="559" mass="61491">MHSDEPLQKSQLTLRFVDLFISYGFQLTLHAIFSIFQTEIRFLCTLIVICGLQTVLSSRSSNIVIILLDDVGYGDLGCYWNPTGQRSNTPFLDYMASKGIRFTDFHSAASTCTLSRGSLLTGRLCLRTGYPYRIPDGFVGGLPLNETTFGETFKAAGYRTGMLGKWGMGIEPDYHPNSRGFDFYFGLPDGNNNGCGDEAGGTLLPNVCPINWPNASWYDASFCYLCEEERAENLAIPLFRNRIIVEQPVNQTPLSLRYAEMAAKFIKDGSKPYLLYVGLAHMHVPLFHMPEFEGKSASNSVYGDTLLEMDNTIKTIVEAIKESGEEENTLVWVVSDNGPDESQCQYGGSPGPFVGAWQRNQGEGGGTSKDTVFEAGHRVPSIVYWPGTVKGGQVLDTIASTMDIYPTIAALANIQMPNNRVYDGIDISDLLLGKPFFGKGVLYHPVTYPFGGECDIEAVRIGDFKAIFATGGQSDCQGNTGTLQQHSPTLIFNVKEDPMESNPLNPDSILFRSVLQEVDQAMADIEQSIQMDKTPIAAGEYNPCSIPCCNPLNVVCRCY</sequence>
<gene>
    <name evidence="8" type="ORF">HOLleu_19042</name>
</gene>
<dbReference type="EMBL" id="JAIZAY010000008">
    <property type="protein sequence ID" value="KAJ8038067.1"/>
    <property type="molecule type" value="Genomic_DNA"/>
</dbReference>
<evidence type="ECO:0000313" key="9">
    <source>
        <dbReference type="Proteomes" id="UP001152320"/>
    </source>
</evidence>
<comment type="caution">
    <text evidence="8">The sequence shown here is derived from an EMBL/GenBank/DDBJ whole genome shotgun (WGS) entry which is preliminary data.</text>
</comment>
<keyword evidence="6" id="KW-0106">Calcium</keyword>
<accession>A0A9Q1H740</accession>
<dbReference type="PANTHER" id="PTHR42693:SF42">
    <property type="entry name" value="ARYLSULFATASE G"/>
    <property type="match status" value="1"/>
</dbReference>
<dbReference type="PANTHER" id="PTHR42693">
    <property type="entry name" value="ARYLSULFATASE FAMILY MEMBER"/>
    <property type="match status" value="1"/>
</dbReference>
<evidence type="ECO:0000256" key="1">
    <source>
        <dbReference type="ARBA" id="ARBA00001913"/>
    </source>
</evidence>
<evidence type="ECO:0000256" key="6">
    <source>
        <dbReference type="ARBA" id="ARBA00022837"/>
    </source>
</evidence>
<dbReference type="GO" id="GO:0004065">
    <property type="term" value="F:arylsulfatase activity"/>
    <property type="evidence" value="ECO:0007669"/>
    <property type="project" value="TreeGrafter"/>
</dbReference>
<comment type="similarity">
    <text evidence="2">Belongs to the sulfatase family.</text>
</comment>
<dbReference type="SUPFAM" id="SSF53649">
    <property type="entry name" value="Alkaline phosphatase-like"/>
    <property type="match status" value="1"/>
</dbReference>
<feature type="domain" description="Sulfatase N-terminal" evidence="7">
    <location>
        <begin position="61"/>
        <end position="414"/>
    </location>
</feature>
<dbReference type="Pfam" id="PF00884">
    <property type="entry name" value="Sulfatase"/>
    <property type="match status" value="1"/>
</dbReference>
<dbReference type="AlphaFoldDB" id="A0A9Q1H740"/>
<name>A0A9Q1H740_HOLLE</name>
<dbReference type="InterPro" id="IPR000917">
    <property type="entry name" value="Sulfatase_N"/>
</dbReference>
<dbReference type="Proteomes" id="UP001152320">
    <property type="component" value="Chromosome 8"/>
</dbReference>
<dbReference type="InterPro" id="IPR017850">
    <property type="entry name" value="Alkaline_phosphatase_core_sf"/>
</dbReference>
<evidence type="ECO:0000256" key="5">
    <source>
        <dbReference type="ARBA" id="ARBA00022801"/>
    </source>
</evidence>
<dbReference type="Pfam" id="PF14707">
    <property type="entry name" value="Sulfatase_C"/>
    <property type="match status" value="1"/>
</dbReference>
<protein>
    <submittedName>
        <fullName evidence="8">Arylsulfatase G</fullName>
    </submittedName>
</protein>
<evidence type="ECO:0000256" key="4">
    <source>
        <dbReference type="ARBA" id="ARBA00022729"/>
    </source>
</evidence>
<evidence type="ECO:0000256" key="2">
    <source>
        <dbReference type="ARBA" id="ARBA00008779"/>
    </source>
</evidence>
<evidence type="ECO:0000313" key="8">
    <source>
        <dbReference type="EMBL" id="KAJ8038067.1"/>
    </source>
</evidence>
<keyword evidence="4" id="KW-0732">Signal</keyword>
<evidence type="ECO:0000259" key="7">
    <source>
        <dbReference type="Pfam" id="PF00884"/>
    </source>
</evidence>
<organism evidence="8 9">
    <name type="scientific">Holothuria leucospilota</name>
    <name type="common">Black long sea cucumber</name>
    <name type="synonym">Mertensiothuria leucospilota</name>
    <dbReference type="NCBI Taxonomy" id="206669"/>
    <lineage>
        <taxon>Eukaryota</taxon>
        <taxon>Metazoa</taxon>
        <taxon>Echinodermata</taxon>
        <taxon>Eleutherozoa</taxon>
        <taxon>Echinozoa</taxon>
        <taxon>Holothuroidea</taxon>
        <taxon>Aspidochirotacea</taxon>
        <taxon>Aspidochirotida</taxon>
        <taxon>Holothuriidae</taxon>
        <taxon>Holothuria</taxon>
    </lineage>
</organism>
<dbReference type="Gene3D" id="3.40.720.10">
    <property type="entry name" value="Alkaline Phosphatase, subunit A"/>
    <property type="match status" value="1"/>
</dbReference>
<keyword evidence="5" id="KW-0378">Hydrolase</keyword>
<dbReference type="Gene3D" id="3.30.1120.10">
    <property type="match status" value="1"/>
</dbReference>
<proteinExistence type="inferred from homology"/>
<comment type="cofactor">
    <cofactor evidence="1">
        <name>Ca(2+)</name>
        <dbReference type="ChEBI" id="CHEBI:29108"/>
    </cofactor>
</comment>
<dbReference type="GO" id="GO:0046872">
    <property type="term" value="F:metal ion binding"/>
    <property type="evidence" value="ECO:0007669"/>
    <property type="project" value="UniProtKB-KW"/>
</dbReference>
<reference evidence="8" key="1">
    <citation type="submission" date="2021-10" db="EMBL/GenBank/DDBJ databases">
        <title>Tropical sea cucumber genome reveals ecological adaptation and Cuvierian tubules defense mechanism.</title>
        <authorList>
            <person name="Chen T."/>
        </authorList>
    </citation>
    <scope>NUCLEOTIDE SEQUENCE</scope>
    <source>
        <strain evidence="8">Nanhai2018</strain>
        <tissue evidence="8">Muscle</tissue>
    </source>
</reference>
<keyword evidence="9" id="KW-1185">Reference proteome</keyword>
<dbReference type="InterPro" id="IPR050738">
    <property type="entry name" value="Sulfatase"/>
</dbReference>
<keyword evidence="3" id="KW-0479">Metal-binding</keyword>
<dbReference type="OrthoDB" id="103349at2759"/>